<dbReference type="EMBL" id="JBBPBM010000003">
    <property type="protein sequence ID" value="KAK8593614.1"/>
    <property type="molecule type" value="Genomic_DNA"/>
</dbReference>
<evidence type="ECO:0000313" key="2">
    <source>
        <dbReference type="EMBL" id="KAK8593614.1"/>
    </source>
</evidence>
<evidence type="ECO:0000313" key="3">
    <source>
        <dbReference type="Proteomes" id="UP001472677"/>
    </source>
</evidence>
<dbReference type="Proteomes" id="UP001472677">
    <property type="component" value="Unassembled WGS sequence"/>
</dbReference>
<organism evidence="2 3">
    <name type="scientific">Hibiscus sabdariffa</name>
    <name type="common">roselle</name>
    <dbReference type="NCBI Taxonomy" id="183260"/>
    <lineage>
        <taxon>Eukaryota</taxon>
        <taxon>Viridiplantae</taxon>
        <taxon>Streptophyta</taxon>
        <taxon>Embryophyta</taxon>
        <taxon>Tracheophyta</taxon>
        <taxon>Spermatophyta</taxon>
        <taxon>Magnoliopsida</taxon>
        <taxon>eudicotyledons</taxon>
        <taxon>Gunneridae</taxon>
        <taxon>Pentapetalae</taxon>
        <taxon>rosids</taxon>
        <taxon>malvids</taxon>
        <taxon>Malvales</taxon>
        <taxon>Malvaceae</taxon>
        <taxon>Malvoideae</taxon>
        <taxon>Hibiscus</taxon>
    </lineage>
</organism>
<proteinExistence type="predicted"/>
<reference evidence="2 3" key="1">
    <citation type="journal article" date="2024" name="G3 (Bethesda)">
        <title>Genome assembly of Hibiscus sabdariffa L. provides insights into metabolisms of medicinal natural products.</title>
        <authorList>
            <person name="Kim T."/>
        </authorList>
    </citation>
    <scope>NUCLEOTIDE SEQUENCE [LARGE SCALE GENOMIC DNA]</scope>
    <source>
        <strain evidence="2">TK-2024</strain>
        <tissue evidence="2">Old leaves</tissue>
    </source>
</reference>
<protein>
    <submittedName>
        <fullName evidence="2">Uncharacterized protein</fullName>
    </submittedName>
</protein>
<gene>
    <name evidence="2" type="ORF">V6N12_045691</name>
</gene>
<comment type="caution">
    <text evidence="2">The sequence shown here is derived from an EMBL/GenBank/DDBJ whole genome shotgun (WGS) entry which is preliminary data.</text>
</comment>
<name>A0ABR2G439_9ROSI</name>
<feature type="compositionally biased region" description="Acidic residues" evidence="1">
    <location>
        <begin position="79"/>
        <end position="96"/>
    </location>
</feature>
<accession>A0ABR2G439</accession>
<feature type="compositionally biased region" description="Low complexity" evidence="1">
    <location>
        <begin position="65"/>
        <end position="77"/>
    </location>
</feature>
<feature type="region of interest" description="Disordered" evidence="1">
    <location>
        <begin position="65"/>
        <end position="98"/>
    </location>
</feature>
<keyword evidence="3" id="KW-1185">Reference proteome</keyword>
<evidence type="ECO:0000256" key="1">
    <source>
        <dbReference type="SAM" id="MobiDB-lite"/>
    </source>
</evidence>
<sequence length="219" mass="23777">MLYWGTIILVAEETLKPSSFERGQVLIETGVLDQIEERLELVVEGRKFPIRISKADTFLRGPRCSCSRDSQSSSTYSEQVEDPTQDVPAEQEDQEDDVRQFDRDKGVAEVVGADSKSVDDASVEGIGTMVAWRENELWEGLKGVSCSSVSGCAVAPVEPVPLLLNAGSSSNWVSVSITDGIELQNGPAAEGSTTKILFRNGSKKKVRLLTDVIQSVLSP</sequence>